<feature type="region of interest" description="Disordered" evidence="1">
    <location>
        <begin position="1"/>
        <end position="22"/>
    </location>
</feature>
<dbReference type="PATRIC" id="fig|435830.3.peg.1052"/>
<dbReference type="EMBL" id="ACRN01000008">
    <property type="protein sequence ID" value="EHM87974.1"/>
    <property type="molecule type" value="Genomic_DNA"/>
</dbReference>
<dbReference type="AlphaFoldDB" id="G9PG26"/>
<dbReference type="Proteomes" id="UP000003822">
    <property type="component" value="Unassembled WGS sequence"/>
</dbReference>
<comment type="caution">
    <text evidence="2">The sequence shown here is derived from an EMBL/GenBank/DDBJ whole genome shotgun (WGS) entry which is preliminary data.</text>
</comment>
<proteinExistence type="predicted"/>
<reference evidence="2 3" key="1">
    <citation type="submission" date="2011-10" db="EMBL/GenBank/DDBJ databases">
        <title>The Genome Sequence of Actinomyces graevenitzii C83.</title>
        <authorList>
            <consortium name="The Broad Institute Genome Sequencing Platform"/>
            <consortium name="The Broad Institute Genome Sequencing Center for Infectious Disease"/>
            <person name="Earl A."/>
            <person name="Ward D."/>
            <person name="Feldgarden M."/>
            <person name="Gevers D."/>
            <person name="Sibley C.D."/>
            <person name="Field T.R."/>
            <person name="Grinwis M."/>
            <person name="Eshaghurshan C.S."/>
            <person name="Surette M.G."/>
            <person name="Young S.K."/>
            <person name="Zeng Q."/>
            <person name="Gargeya S."/>
            <person name="Fitzgerald M."/>
            <person name="Haas B."/>
            <person name="Abouelleil A."/>
            <person name="Alvarado L."/>
            <person name="Arachchi H.M."/>
            <person name="Berlin A."/>
            <person name="Brown A."/>
            <person name="Chapman S.B."/>
            <person name="Chen Z."/>
            <person name="Dunbar C."/>
            <person name="Freedman E."/>
            <person name="Gearin G."/>
            <person name="Goldberg J."/>
            <person name="Griggs A."/>
            <person name="Gujja S."/>
            <person name="Heiman D."/>
            <person name="Howarth C."/>
            <person name="Larson L."/>
            <person name="Lui A."/>
            <person name="MacDonald P.J.P."/>
            <person name="Montmayeur A."/>
            <person name="Murphy C."/>
            <person name="Neiman D."/>
            <person name="Pearson M."/>
            <person name="Priest M."/>
            <person name="Roberts A."/>
            <person name="Saif S."/>
            <person name="Shea T."/>
            <person name="Shenoy N."/>
            <person name="Sisk P."/>
            <person name="Stolte C."/>
            <person name="Sykes S."/>
            <person name="Wortman J."/>
            <person name="Nusbaum C."/>
            <person name="Birren B."/>
        </authorList>
    </citation>
    <scope>NUCLEOTIDE SEQUENCE [LARGE SCALE GENOMIC DNA]</scope>
    <source>
        <strain evidence="2 3">C83</strain>
    </source>
</reference>
<dbReference type="Pfam" id="PF09485">
    <property type="entry name" value="CRISPR_Cse2"/>
    <property type="match status" value="1"/>
</dbReference>
<gene>
    <name evidence="2" type="ORF">HMPREF0045_01085</name>
</gene>
<protein>
    <recommendedName>
        <fullName evidence="4">Cse2 family CRISPR-associated protein</fullName>
    </recommendedName>
</protein>
<dbReference type="NCBIfam" id="TIGR02548">
    <property type="entry name" value="casB_cse2"/>
    <property type="match status" value="1"/>
</dbReference>
<dbReference type="eggNOG" id="ENOG5033037">
    <property type="taxonomic scope" value="Bacteria"/>
</dbReference>
<dbReference type="InterPro" id="IPR038287">
    <property type="entry name" value="Cse2_sf"/>
</dbReference>
<dbReference type="STRING" id="435830.HMPREF0045_01085"/>
<accession>G9PG26</accession>
<dbReference type="RefSeq" id="WP_005986305.1">
    <property type="nucleotide sequence ID" value="NZ_JH470338.1"/>
</dbReference>
<keyword evidence="3" id="KW-1185">Reference proteome</keyword>
<evidence type="ECO:0000313" key="3">
    <source>
        <dbReference type="Proteomes" id="UP000003822"/>
    </source>
</evidence>
<name>G9PG26_9ACTO</name>
<evidence type="ECO:0008006" key="4">
    <source>
        <dbReference type="Google" id="ProtNLM"/>
    </source>
</evidence>
<evidence type="ECO:0000313" key="2">
    <source>
        <dbReference type="EMBL" id="EHM87974.1"/>
    </source>
</evidence>
<sequence>MTSNVAAAQTPPAPSSQGFSSRAAVRGRVDGVIVHRLSVSTPSARALRAQLRGAISKEVGTVPAIWDLTLDDRSGYLGDAPTRGEKATHAALTLWALHQGSNTRPMHDTSEQPRRFASAIRLIAESQRGDKRAEETPIYRRFAAAVQSPTFAGLLVHLRSLVSQLESAEIPCDYGQLAADLFTWQDPRYRTSVMRDWGRQFARVKQATDTDTDTDNK</sequence>
<feature type="compositionally biased region" description="Low complexity" evidence="1">
    <location>
        <begin position="1"/>
        <end position="10"/>
    </location>
</feature>
<dbReference type="HOGENOM" id="CLU_081588_0_1_11"/>
<organism evidence="2 3">
    <name type="scientific">Actinomyces graevenitzii C83</name>
    <dbReference type="NCBI Taxonomy" id="435830"/>
    <lineage>
        <taxon>Bacteria</taxon>
        <taxon>Bacillati</taxon>
        <taxon>Actinomycetota</taxon>
        <taxon>Actinomycetes</taxon>
        <taxon>Actinomycetales</taxon>
        <taxon>Actinomycetaceae</taxon>
        <taxon>Actinomyces</taxon>
    </lineage>
</organism>
<evidence type="ECO:0000256" key="1">
    <source>
        <dbReference type="SAM" id="MobiDB-lite"/>
    </source>
</evidence>
<dbReference type="InterPro" id="IPR013382">
    <property type="entry name" value="CRISPR-assoc_prot_Cse2"/>
</dbReference>
<dbReference type="CDD" id="cd09731">
    <property type="entry name" value="Cse2_I-E"/>
    <property type="match status" value="1"/>
</dbReference>
<dbReference type="Gene3D" id="1.10.520.40">
    <property type="entry name" value="CRISPR-associated protein Cse2"/>
    <property type="match status" value="1"/>
</dbReference>